<sequence length="525" mass="59758">MSTSKFDAVMNSVKSKAVSAKNSVKETVAKRITDTRWMHFVNEEIEKAAMSQGGKVDPLLRGAQLGISDKTSFDASAFDKVDAVRVGDYSGFNKDTKLPNGVSFVERLKDDKDDNEHKKFVRDKIKQSLAQPPELATVKKNFKGLSEDFKKLLAKVPQTYFAGDLTKFMAQEVTEARQKLVDQQQLELRQLTENFNDDSVNGFKSHFMQATGTDENDYPAAKKRVIDDLKASHTKQLQEFDNSSKESLKNLEQAASNQMLQIGLIRQTMIHNEKQRQNVLNVQQAYHERRKKEDPNYVMDPLRVDLDGSGDEIRLCGITLNDFERLYTNSGKEIIKTKNDETGTATWTISFGLKDRLQFYNNPVHDNLKADLLLMAQAVRSANPDDEITMNLKGFHSDEIAREKARVAYEACILAGYPPEKINIQINGKAIPVMWKKNDKGKDTEDIDDKALFKDHQHEYATLKKQSEEIIKGMGKFKPILVEKGGTTQEEMKQEVKGLRETRKLEEARLQQEAVDEERRVLQNN</sequence>
<dbReference type="RefSeq" id="WP_058481848.1">
    <property type="nucleotide sequence ID" value="NZ_CAAAIQ010000014.1"/>
</dbReference>
<feature type="coiled-coil region" evidence="1">
    <location>
        <begin position="489"/>
        <end position="525"/>
    </location>
</feature>
<dbReference type="PATRIC" id="fig|66969.6.peg.3573"/>
<dbReference type="OrthoDB" id="5651348at2"/>
<protein>
    <submittedName>
        <fullName evidence="2">Coiled coil domain-containing protein</fullName>
    </submittedName>
</protein>
<gene>
    <name evidence="2" type="ORF">Lwal_3279</name>
</gene>
<evidence type="ECO:0000313" key="2">
    <source>
        <dbReference type="EMBL" id="KTD75238.1"/>
    </source>
</evidence>
<evidence type="ECO:0000256" key="1">
    <source>
        <dbReference type="SAM" id="Coils"/>
    </source>
</evidence>
<dbReference type="EMBL" id="LNZB01000060">
    <property type="protein sequence ID" value="KTD75238.1"/>
    <property type="molecule type" value="Genomic_DNA"/>
</dbReference>
<dbReference type="AlphaFoldDB" id="A0A0W1A1T1"/>
<proteinExistence type="predicted"/>
<evidence type="ECO:0000313" key="3">
    <source>
        <dbReference type="Proteomes" id="UP000054729"/>
    </source>
</evidence>
<dbReference type="Proteomes" id="UP000054729">
    <property type="component" value="Unassembled WGS sequence"/>
</dbReference>
<reference evidence="2 3" key="1">
    <citation type="submission" date="2015-11" db="EMBL/GenBank/DDBJ databases">
        <title>Genomic analysis of 38 Legionella species identifies large and diverse effector repertoires.</title>
        <authorList>
            <person name="Burstein D."/>
            <person name="Amaro F."/>
            <person name="Zusman T."/>
            <person name="Lifshitz Z."/>
            <person name="Cohen O."/>
            <person name="Gilbert J.A."/>
            <person name="Pupko T."/>
            <person name="Shuman H.A."/>
            <person name="Segal G."/>
        </authorList>
    </citation>
    <scope>NUCLEOTIDE SEQUENCE [LARGE SCALE GENOMIC DNA]</scope>
    <source>
        <strain evidence="2 3">ATCC 51914</strain>
    </source>
</reference>
<organism evidence="2 3">
    <name type="scientific">Legionella waltersii</name>
    <dbReference type="NCBI Taxonomy" id="66969"/>
    <lineage>
        <taxon>Bacteria</taxon>
        <taxon>Pseudomonadati</taxon>
        <taxon>Pseudomonadota</taxon>
        <taxon>Gammaproteobacteria</taxon>
        <taxon>Legionellales</taxon>
        <taxon>Legionellaceae</taxon>
        <taxon>Legionella</taxon>
    </lineage>
</organism>
<keyword evidence="1" id="KW-0175">Coiled coil</keyword>
<keyword evidence="3" id="KW-1185">Reference proteome</keyword>
<name>A0A0W1A1T1_9GAMM</name>
<accession>A0A0W1A1T1</accession>
<comment type="caution">
    <text evidence="2">The sequence shown here is derived from an EMBL/GenBank/DDBJ whole genome shotgun (WGS) entry which is preliminary data.</text>
</comment>